<dbReference type="InterPro" id="IPR029046">
    <property type="entry name" value="LolA/LolB/LppX"/>
</dbReference>
<dbReference type="Pfam" id="PF17131">
    <property type="entry name" value="LolA_like"/>
    <property type="match status" value="1"/>
</dbReference>
<evidence type="ECO:0000256" key="1">
    <source>
        <dbReference type="ARBA" id="ARBA00022729"/>
    </source>
</evidence>
<keyword evidence="1" id="KW-0732">Signal</keyword>
<dbReference type="EMBL" id="JADIMS010000029">
    <property type="protein sequence ID" value="MBO8449782.1"/>
    <property type="molecule type" value="Genomic_DNA"/>
</dbReference>
<reference evidence="3" key="1">
    <citation type="submission" date="2020-10" db="EMBL/GenBank/DDBJ databases">
        <authorList>
            <person name="Gilroy R."/>
        </authorList>
    </citation>
    <scope>NUCLEOTIDE SEQUENCE</scope>
    <source>
        <strain evidence="3">B3-4054</strain>
    </source>
</reference>
<accession>A0A9D9EMB2</accession>
<dbReference type="InterPro" id="IPR033399">
    <property type="entry name" value="TP_0789-like"/>
</dbReference>
<evidence type="ECO:0000259" key="2">
    <source>
        <dbReference type="Pfam" id="PF17131"/>
    </source>
</evidence>
<gene>
    <name evidence="3" type="ORF">IAA96_01600</name>
</gene>
<keyword evidence="3" id="KW-0449">Lipoprotein</keyword>
<proteinExistence type="predicted"/>
<sequence>MKNELHSRRVSGLSVFLFFCFFTAALAPLSALTMEEADALLLRAQNNTLFAETDYGAAYHIVQEKPGEGRTVTEAVMYRRDSDAKYVILVTNPPKERGKGYLQENDVIWFYDPADGRFTFTSAKDKFQNTNANNSDFGPQYYHRDYAIESFEEVRLGRMDCVCFVLKAKTEDVDYPEIRIWVTVEDGLVRKKEDYSLSGNRLRTIAVPSYQYLRTEERTYYVPVKMLIVDELRGKNISGKFQNERTEISISNVSFERQSPSIYTKAYLEMMSDR</sequence>
<comment type="caution">
    <text evidence="3">The sequence shown here is derived from an EMBL/GenBank/DDBJ whole genome shotgun (WGS) entry which is preliminary data.</text>
</comment>
<dbReference type="AlphaFoldDB" id="A0A9D9EMB2"/>
<feature type="domain" description="Uncharacterized protein TP-0789" evidence="2">
    <location>
        <begin position="83"/>
        <end position="269"/>
    </location>
</feature>
<dbReference type="CDD" id="cd16329">
    <property type="entry name" value="LolA_like"/>
    <property type="match status" value="1"/>
</dbReference>
<evidence type="ECO:0000313" key="3">
    <source>
        <dbReference type="EMBL" id="MBO8449782.1"/>
    </source>
</evidence>
<dbReference type="SUPFAM" id="SSF89392">
    <property type="entry name" value="Prokaryotic lipoproteins and lipoprotein localization factors"/>
    <property type="match status" value="1"/>
</dbReference>
<dbReference type="Proteomes" id="UP000823616">
    <property type="component" value="Unassembled WGS sequence"/>
</dbReference>
<name>A0A9D9EMB2_9SPIR</name>
<evidence type="ECO:0000313" key="4">
    <source>
        <dbReference type="Proteomes" id="UP000823616"/>
    </source>
</evidence>
<reference evidence="3" key="2">
    <citation type="journal article" date="2021" name="PeerJ">
        <title>Extensive microbial diversity within the chicken gut microbiome revealed by metagenomics and culture.</title>
        <authorList>
            <person name="Gilroy R."/>
            <person name="Ravi A."/>
            <person name="Getino M."/>
            <person name="Pursley I."/>
            <person name="Horton D.L."/>
            <person name="Alikhan N.F."/>
            <person name="Baker D."/>
            <person name="Gharbi K."/>
            <person name="Hall N."/>
            <person name="Watson M."/>
            <person name="Adriaenssens E.M."/>
            <person name="Foster-Nyarko E."/>
            <person name="Jarju S."/>
            <person name="Secka A."/>
            <person name="Antonio M."/>
            <person name="Oren A."/>
            <person name="Chaudhuri R.R."/>
            <person name="La Ragione R."/>
            <person name="Hildebrand F."/>
            <person name="Pallen M.J."/>
        </authorList>
    </citation>
    <scope>NUCLEOTIDE SEQUENCE</scope>
    <source>
        <strain evidence="3">B3-4054</strain>
    </source>
</reference>
<dbReference type="Gene3D" id="2.50.20.10">
    <property type="entry name" value="Lipoprotein localisation LolA/LolB/LppX"/>
    <property type="match status" value="1"/>
</dbReference>
<organism evidence="3 4">
    <name type="scientific">Candidatus Avitreponema avistercoris</name>
    <dbReference type="NCBI Taxonomy" id="2840705"/>
    <lineage>
        <taxon>Bacteria</taxon>
        <taxon>Pseudomonadati</taxon>
        <taxon>Spirochaetota</taxon>
        <taxon>Spirochaetia</taxon>
        <taxon>Spirochaetales</taxon>
        <taxon>Candidatus Avitreponema</taxon>
    </lineage>
</organism>
<protein>
    <submittedName>
        <fullName evidence="3">Outer membrane lipoprotein-sorting protein</fullName>
    </submittedName>
</protein>